<evidence type="ECO:0000313" key="3">
    <source>
        <dbReference type="EMBL" id="CDJ45439.1"/>
    </source>
</evidence>
<keyword evidence="1" id="KW-0812">Transmembrane</keyword>
<keyword evidence="1" id="KW-0472">Membrane</keyword>
<dbReference type="Proteomes" id="UP000030747">
    <property type="component" value="Unassembled WGS sequence"/>
</dbReference>
<evidence type="ECO:0000313" key="4">
    <source>
        <dbReference type="Proteomes" id="UP000030747"/>
    </source>
</evidence>
<dbReference type="OrthoDB" id="10450672at2759"/>
<evidence type="ECO:0000256" key="1">
    <source>
        <dbReference type="SAM" id="Phobius"/>
    </source>
</evidence>
<organism evidence="3 4">
    <name type="scientific">Eimeria tenella</name>
    <name type="common">Coccidian parasite</name>
    <dbReference type="NCBI Taxonomy" id="5802"/>
    <lineage>
        <taxon>Eukaryota</taxon>
        <taxon>Sar</taxon>
        <taxon>Alveolata</taxon>
        <taxon>Apicomplexa</taxon>
        <taxon>Conoidasida</taxon>
        <taxon>Coccidia</taxon>
        <taxon>Eucoccidiorida</taxon>
        <taxon>Eimeriorina</taxon>
        <taxon>Eimeriidae</taxon>
        <taxon>Eimeria</taxon>
    </lineage>
</organism>
<proteinExistence type="predicted"/>
<dbReference type="GeneID" id="25249383"/>
<accession>U6LA81</accession>
<reference evidence="3" key="1">
    <citation type="submission" date="2013-10" db="EMBL/GenBank/DDBJ databases">
        <title>Genomic analysis of the causative agents of coccidiosis in chickens.</title>
        <authorList>
            <person name="Reid A.J."/>
            <person name="Blake D."/>
            <person name="Billington K."/>
            <person name="Browne H."/>
            <person name="Dunn M."/>
            <person name="Hung S."/>
            <person name="Kawahara F."/>
            <person name="Miranda-Saavedra D."/>
            <person name="Mourier T."/>
            <person name="Nagra H."/>
            <person name="Otto T.D."/>
            <person name="Rawlings N."/>
            <person name="Sanchez A."/>
            <person name="Sanders M."/>
            <person name="Subramaniam C."/>
            <person name="Tay Y."/>
            <person name="Dear P."/>
            <person name="Doerig C."/>
            <person name="Gruber A."/>
            <person name="Parkinson J."/>
            <person name="Shirley M."/>
            <person name="Wan K.L."/>
            <person name="Berriman M."/>
            <person name="Tomley F."/>
            <person name="Pain A."/>
        </authorList>
    </citation>
    <scope>NUCLEOTIDE SEQUENCE [LARGE SCALE GENOMIC DNA]</scope>
    <source>
        <strain evidence="3">Houghton</strain>
    </source>
</reference>
<keyword evidence="4" id="KW-1185">Reference proteome</keyword>
<dbReference type="VEuPathDB" id="ToxoDB:ETH_00000820"/>
<name>U6LA81_EIMTE</name>
<feature type="transmembrane region" description="Helical" evidence="1">
    <location>
        <begin position="78"/>
        <end position="98"/>
    </location>
</feature>
<sequence length="141" mass="14952">MRHNLLLLSLAASAAAAAVPASGSRPLSEETAMTGQRVGLPALHFNEDAQSQQKEALLLNDLHSSRAAAKGSERLRPAALLALTSLILAVVAVVFGVLQCYRALNQAVVDCAVQPLPFDNVMLLRRRSWSGTAVGTALLWL</sequence>
<reference evidence="3" key="2">
    <citation type="submission" date="2013-10" db="EMBL/GenBank/DDBJ databases">
        <authorList>
            <person name="Aslett M."/>
        </authorList>
    </citation>
    <scope>NUCLEOTIDE SEQUENCE [LARGE SCALE GENOMIC DNA]</scope>
    <source>
        <strain evidence="3">Houghton</strain>
    </source>
</reference>
<dbReference type="RefSeq" id="XP_013236185.1">
    <property type="nucleotide sequence ID" value="XM_013380731.1"/>
</dbReference>
<keyword evidence="2" id="KW-0732">Signal</keyword>
<dbReference type="AlphaFoldDB" id="U6LA81"/>
<evidence type="ECO:0000256" key="2">
    <source>
        <dbReference type="SAM" id="SignalP"/>
    </source>
</evidence>
<gene>
    <name evidence="3" type="ORF">ETH_00000820</name>
</gene>
<dbReference type="EMBL" id="HG678261">
    <property type="protein sequence ID" value="CDJ45439.1"/>
    <property type="molecule type" value="Genomic_DNA"/>
</dbReference>
<feature type="chain" id="PRO_5004672298" evidence="2">
    <location>
        <begin position="17"/>
        <end position="141"/>
    </location>
</feature>
<feature type="signal peptide" evidence="2">
    <location>
        <begin position="1"/>
        <end position="16"/>
    </location>
</feature>
<protein>
    <submittedName>
        <fullName evidence="3">Uncharacterized protein</fullName>
    </submittedName>
</protein>
<keyword evidence="1" id="KW-1133">Transmembrane helix</keyword>